<sequence length="108" mass="12202">MEEAFNKLKKDRRNSVDNLVKWMKDSKIIDGVKVTEEKARKLFEDVSDSKNIEIEKFKEALTKLASEQQKTVEEFSNTLATEGPKFLSAMVEAASAAASTFKENLAKK</sequence>
<dbReference type="Proteomes" id="UP001153954">
    <property type="component" value="Unassembled WGS sequence"/>
</dbReference>
<dbReference type="SUPFAM" id="SSF47473">
    <property type="entry name" value="EF-hand"/>
    <property type="match status" value="1"/>
</dbReference>
<evidence type="ECO:0000313" key="3">
    <source>
        <dbReference type="Proteomes" id="UP001153954"/>
    </source>
</evidence>
<comment type="caution">
    <text evidence="2">The sequence shown here is derived from an EMBL/GenBank/DDBJ whole genome shotgun (WGS) entry which is preliminary data.</text>
</comment>
<keyword evidence="3" id="KW-1185">Reference proteome</keyword>
<dbReference type="GO" id="GO:0015631">
    <property type="term" value="F:tubulin binding"/>
    <property type="evidence" value="ECO:0007669"/>
    <property type="project" value="InterPro"/>
</dbReference>
<reference evidence="2" key="1">
    <citation type="submission" date="2022-03" db="EMBL/GenBank/DDBJ databases">
        <authorList>
            <person name="Tunstrom K."/>
        </authorList>
    </citation>
    <scope>NUCLEOTIDE SEQUENCE</scope>
</reference>
<protein>
    <submittedName>
        <fullName evidence="2">Uncharacterized protein</fullName>
    </submittedName>
</protein>
<dbReference type="Pfam" id="PF05517">
    <property type="entry name" value="p25-alpha"/>
    <property type="match status" value="1"/>
</dbReference>
<dbReference type="Gene3D" id="1.10.238.10">
    <property type="entry name" value="EF-hand"/>
    <property type="match status" value="1"/>
</dbReference>
<evidence type="ECO:0000313" key="2">
    <source>
        <dbReference type="EMBL" id="CAH2101695.1"/>
    </source>
</evidence>
<organism evidence="2 3">
    <name type="scientific">Euphydryas editha</name>
    <name type="common">Edith's checkerspot</name>
    <dbReference type="NCBI Taxonomy" id="104508"/>
    <lineage>
        <taxon>Eukaryota</taxon>
        <taxon>Metazoa</taxon>
        <taxon>Ecdysozoa</taxon>
        <taxon>Arthropoda</taxon>
        <taxon>Hexapoda</taxon>
        <taxon>Insecta</taxon>
        <taxon>Pterygota</taxon>
        <taxon>Neoptera</taxon>
        <taxon>Endopterygota</taxon>
        <taxon>Lepidoptera</taxon>
        <taxon>Glossata</taxon>
        <taxon>Ditrysia</taxon>
        <taxon>Papilionoidea</taxon>
        <taxon>Nymphalidae</taxon>
        <taxon>Nymphalinae</taxon>
        <taxon>Euphydryas</taxon>
    </lineage>
</organism>
<dbReference type="InterPro" id="IPR008907">
    <property type="entry name" value="TPP/p25"/>
</dbReference>
<dbReference type="GO" id="GO:0046785">
    <property type="term" value="P:microtubule polymerization"/>
    <property type="evidence" value="ECO:0007669"/>
    <property type="project" value="InterPro"/>
</dbReference>
<accession>A0AAU9UQK5</accession>
<dbReference type="AlphaFoldDB" id="A0AAU9UQK5"/>
<proteinExistence type="inferred from homology"/>
<evidence type="ECO:0000256" key="1">
    <source>
        <dbReference type="ARBA" id="ARBA00010994"/>
    </source>
</evidence>
<comment type="similarity">
    <text evidence="1">Belongs to the TPPP family.</text>
</comment>
<dbReference type="EMBL" id="CAKOGL010000024">
    <property type="protein sequence ID" value="CAH2101695.1"/>
    <property type="molecule type" value="Genomic_DNA"/>
</dbReference>
<dbReference type="InterPro" id="IPR011992">
    <property type="entry name" value="EF-hand-dom_pair"/>
</dbReference>
<name>A0AAU9UQK5_EUPED</name>
<gene>
    <name evidence="2" type="ORF">EEDITHA_LOCUS16426</name>
</gene>